<protein>
    <submittedName>
        <fullName evidence="2">DNA-binding protein YbaB</fullName>
    </submittedName>
</protein>
<dbReference type="EMBL" id="JACJIA010000012">
    <property type="protein sequence ID" value="MBA8955552.1"/>
    <property type="molecule type" value="Genomic_DNA"/>
</dbReference>
<proteinExistence type="predicted"/>
<feature type="coiled-coil region" evidence="1">
    <location>
        <begin position="2"/>
        <end position="43"/>
    </location>
</feature>
<dbReference type="AlphaFoldDB" id="A0A7W3LWJ1"/>
<organism evidence="2 3">
    <name type="scientific">Actinomadura namibiensis</name>
    <dbReference type="NCBI Taxonomy" id="182080"/>
    <lineage>
        <taxon>Bacteria</taxon>
        <taxon>Bacillati</taxon>
        <taxon>Actinomycetota</taxon>
        <taxon>Actinomycetes</taxon>
        <taxon>Streptosporangiales</taxon>
        <taxon>Thermomonosporaceae</taxon>
        <taxon>Actinomadura</taxon>
    </lineage>
</organism>
<dbReference type="InterPro" id="IPR004401">
    <property type="entry name" value="YbaB/EbfC"/>
</dbReference>
<comment type="caution">
    <text evidence="2">The sequence shown here is derived from an EMBL/GenBank/DDBJ whole genome shotgun (WGS) entry which is preliminary data.</text>
</comment>
<gene>
    <name evidence="2" type="ORF">HNR61_007228</name>
</gene>
<sequence length="133" mass="14854">MRAEWQAHIDELLDTYAKQREKLKDLQERLEAVEATGEAAEGLVKVTVDRQGRLRKLELNPRLGRRLGMEELAEAILEASDAAAALVTQQVQDAMADLRPDDDAKPGLDLARLMADPPTSIEDVRKHYGLLPE</sequence>
<dbReference type="GO" id="GO:0003677">
    <property type="term" value="F:DNA binding"/>
    <property type="evidence" value="ECO:0007669"/>
    <property type="project" value="UniProtKB-KW"/>
</dbReference>
<evidence type="ECO:0000256" key="1">
    <source>
        <dbReference type="SAM" id="Coils"/>
    </source>
</evidence>
<name>A0A7W3LWJ1_ACTNM</name>
<dbReference type="SUPFAM" id="SSF82607">
    <property type="entry name" value="YbaB-like"/>
    <property type="match status" value="1"/>
</dbReference>
<evidence type="ECO:0000313" key="2">
    <source>
        <dbReference type="EMBL" id="MBA8955552.1"/>
    </source>
</evidence>
<accession>A0A7W3LWJ1</accession>
<dbReference type="Pfam" id="PF02575">
    <property type="entry name" value="YbaB_DNA_bd"/>
    <property type="match status" value="1"/>
</dbReference>
<evidence type="ECO:0000313" key="3">
    <source>
        <dbReference type="Proteomes" id="UP000572680"/>
    </source>
</evidence>
<keyword evidence="1" id="KW-0175">Coiled coil</keyword>
<dbReference type="RefSeq" id="WP_182847544.1">
    <property type="nucleotide sequence ID" value="NZ_BAAALP010000105.1"/>
</dbReference>
<dbReference type="Gene3D" id="3.30.1310.10">
    <property type="entry name" value="Nucleoid-associated protein YbaB-like domain"/>
    <property type="match status" value="1"/>
</dbReference>
<reference evidence="2 3" key="1">
    <citation type="submission" date="2020-08" db="EMBL/GenBank/DDBJ databases">
        <title>Genomic Encyclopedia of Type Strains, Phase IV (KMG-IV): sequencing the most valuable type-strain genomes for metagenomic binning, comparative biology and taxonomic classification.</title>
        <authorList>
            <person name="Goeker M."/>
        </authorList>
    </citation>
    <scope>NUCLEOTIDE SEQUENCE [LARGE SCALE GENOMIC DNA]</scope>
    <source>
        <strain evidence="2 3">DSM 44197</strain>
    </source>
</reference>
<dbReference type="Proteomes" id="UP000572680">
    <property type="component" value="Unassembled WGS sequence"/>
</dbReference>
<keyword evidence="2" id="KW-0238">DNA-binding</keyword>
<keyword evidence="3" id="KW-1185">Reference proteome</keyword>
<dbReference type="InterPro" id="IPR036894">
    <property type="entry name" value="YbaB-like_sf"/>
</dbReference>